<proteinExistence type="predicted"/>
<organism evidence="1">
    <name type="scientific">Coralloluteibacterium stylophorae</name>
    <dbReference type="NCBI Taxonomy" id="1776034"/>
    <lineage>
        <taxon>Bacteria</taxon>
        <taxon>Pseudomonadati</taxon>
        <taxon>Pseudomonadota</taxon>
        <taxon>Gammaproteobacteria</taxon>
        <taxon>Lysobacterales</taxon>
        <taxon>Lysobacteraceae</taxon>
        <taxon>Coralloluteibacterium</taxon>
    </lineage>
</organism>
<keyword evidence="3" id="KW-1185">Reference proteome</keyword>
<reference evidence="2 3" key="1">
    <citation type="journal article" date="2021" name="Microbiol. Resour. Announc.">
        <title>Draft Genome Sequence of Coralloluteibacterium stylophorae LMG 29479T.</title>
        <authorList>
            <person name="Karlyshev A.V."/>
            <person name="Kudryashova E.B."/>
            <person name="Ariskina E.V."/>
            <person name="Conroy A.P."/>
            <person name="Abidueva E.Y."/>
        </authorList>
    </citation>
    <scope>NUCLEOTIDE SEQUENCE [LARGE SCALE GENOMIC DNA]</scope>
    <source>
        <strain evidence="2 3">LMG 29479</strain>
    </source>
</reference>
<evidence type="ECO:0000313" key="3">
    <source>
        <dbReference type="Proteomes" id="UP000675747"/>
    </source>
</evidence>
<dbReference type="EMBL" id="JAGQFT010000010">
    <property type="protein sequence ID" value="MBR0561425.1"/>
    <property type="molecule type" value="Genomic_DNA"/>
</dbReference>
<evidence type="ECO:0000313" key="2">
    <source>
        <dbReference type="EMBL" id="MBS7457710.1"/>
    </source>
</evidence>
<name>A0A8J8AWW7_9GAMM</name>
<comment type="caution">
    <text evidence="1">The sequence shown here is derived from an EMBL/GenBank/DDBJ whole genome shotgun (WGS) entry which is preliminary data.</text>
</comment>
<sequence>MNMAVLKTYGGWFVALSDGRFAHLSTRIKRAETAAAVAIRQFGLRRDDVQVRGVPA</sequence>
<gene>
    <name evidence="2" type="ORF">KB893_011275</name>
    <name evidence="1" type="ORF">KB893_02650</name>
</gene>
<reference evidence="1" key="2">
    <citation type="submission" date="2021-04" db="EMBL/GenBank/DDBJ databases">
        <authorList>
            <person name="Karlyshev A.V."/>
        </authorList>
    </citation>
    <scope>NUCLEOTIDE SEQUENCE</scope>
    <source>
        <strain evidence="1">LMG 29479</strain>
    </source>
</reference>
<dbReference type="RefSeq" id="WP_211925394.1">
    <property type="nucleotide sequence ID" value="NZ_JAGQFT020000006.1"/>
</dbReference>
<protein>
    <submittedName>
        <fullName evidence="1">Uncharacterized protein</fullName>
    </submittedName>
</protein>
<dbReference type="AlphaFoldDB" id="A0A8J8AWW7"/>
<accession>A0A8J8AWW7</accession>
<dbReference type="Proteomes" id="UP000675747">
    <property type="component" value="Unassembled WGS sequence"/>
</dbReference>
<evidence type="ECO:0000313" key="1">
    <source>
        <dbReference type="EMBL" id="MBR0561425.1"/>
    </source>
</evidence>
<dbReference type="EMBL" id="JAGQFT020000006">
    <property type="protein sequence ID" value="MBS7457710.1"/>
    <property type="molecule type" value="Genomic_DNA"/>
</dbReference>